<dbReference type="AlphaFoldDB" id="A0A0E9XE60"/>
<organism evidence="1">
    <name type="scientific">Anguilla anguilla</name>
    <name type="common">European freshwater eel</name>
    <name type="synonym">Muraena anguilla</name>
    <dbReference type="NCBI Taxonomy" id="7936"/>
    <lineage>
        <taxon>Eukaryota</taxon>
        <taxon>Metazoa</taxon>
        <taxon>Chordata</taxon>
        <taxon>Craniata</taxon>
        <taxon>Vertebrata</taxon>
        <taxon>Euteleostomi</taxon>
        <taxon>Actinopterygii</taxon>
        <taxon>Neopterygii</taxon>
        <taxon>Teleostei</taxon>
        <taxon>Anguilliformes</taxon>
        <taxon>Anguillidae</taxon>
        <taxon>Anguilla</taxon>
    </lineage>
</organism>
<accession>A0A0E9XE60</accession>
<evidence type="ECO:0000313" key="1">
    <source>
        <dbReference type="EMBL" id="JAI00915.1"/>
    </source>
</evidence>
<reference evidence="1" key="1">
    <citation type="submission" date="2014-11" db="EMBL/GenBank/DDBJ databases">
        <authorList>
            <person name="Amaro Gonzalez C."/>
        </authorList>
    </citation>
    <scope>NUCLEOTIDE SEQUENCE</scope>
</reference>
<name>A0A0E9XE60_ANGAN</name>
<dbReference type="EMBL" id="GBXM01007663">
    <property type="protein sequence ID" value="JAI00915.1"/>
    <property type="molecule type" value="Transcribed_RNA"/>
</dbReference>
<proteinExistence type="predicted"/>
<reference evidence="1" key="2">
    <citation type="journal article" date="2015" name="Fish Shellfish Immunol.">
        <title>Early steps in the European eel (Anguilla anguilla)-Vibrio vulnificus interaction in the gills: Role of the RtxA13 toxin.</title>
        <authorList>
            <person name="Callol A."/>
            <person name="Pajuelo D."/>
            <person name="Ebbesson L."/>
            <person name="Teles M."/>
            <person name="MacKenzie S."/>
            <person name="Amaro C."/>
        </authorList>
    </citation>
    <scope>NUCLEOTIDE SEQUENCE</scope>
</reference>
<sequence>MELGTRSTNRECQIVLFLQKSISFTFTSDHHSKQKAQQKCITHKHQSQN</sequence>
<protein>
    <submittedName>
        <fullName evidence="1">Uncharacterized protein</fullName>
    </submittedName>
</protein>